<comment type="caution">
    <text evidence="3">The sequence shown here is derived from an EMBL/GenBank/DDBJ whole genome shotgun (WGS) entry which is preliminary data.</text>
</comment>
<feature type="domain" description="GerMN" evidence="2">
    <location>
        <begin position="251"/>
        <end position="345"/>
    </location>
</feature>
<dbReference type="InterPro" id="IPR019606">
    <property type="entry name" value="GerMN"/>
</dbReference>
<feature type="compositionally biased region" description="Low complexity" evidence="1">
    <location>
        <begin position="20"/>
        <end position="32"/>
    </location>
</feature>
<evidence type="ECO:0000313" key="3">
    <source>
        <dbReference type="EMBL" id="NJP66178.1"/>
    </source>
</evidence>
<evidence type="ECO:0000313" key="4">
    <source>
        <dbReference type="Proteomes" id="UP000746503"/>
    </source>
</evidence>
<dbReference type="Pfam" id="PF25976">
    <property type="entry name" value="LpqB_N"/>
    <property type="match status" value="1"/>
</dbReference>
<dbReference type="RefSeq" id="WP_167932702.1">
    <property type="nucleotide sequence ID" value="NZ_JAAVJB010000039.1"/>
</dbReference>
<evidence type="ECO:0000256" key="1">
    <source>
        <dbReference type="SAM" id="MobiDB-lite"/>
    </source>
</evidence>
<reference evidence="3 4" key="1">
    <citation type="submission" date="2020-03" db="EMBL/GenBank/DDBJ databases">
        <title>Draft genome of Streptomyces sp. ventii, isolated from the Axial Seamount in the Pacific Ocean, and resequencing of the two type strains Streptomyces lonarensis strain NCL 716 and Streptomyces bohaiensis strain 11A07.</title>
        <authorList>
            <person name="Loughran R.M."/>
            <person name="Pfannmuller K.M."/>
            <person name="Wasson B.J."/>
            <person name="Deadmond M.C."/>
            <person name="Paddock B.E."/>
            <person name="Koyack M.J."/>
            <person name="Gallegos D.A."/>
            <person name="Mitchell E.A."/>
            <person name="Ushijima B."/>
            <person name="Saw J.H."/>
            <person name="Mcphail K.L."/>
            <person name="Videau P."/>
        </authorList>
    </citation>
    <scope>NUCLEOTIDE SEQUENCE [LARGE SCALE GENOMIC DNA]</scope>
    <source>
        <strain evidence="4">5675061</strain>
    </source>
</reference>
<dbReference type="SUPFAM" id="SSF63829">
    <property type="entry name" value="Calcium-dependent phosphotriesterase"/>
    <property type="match status" value="1"/>
</dbReference>
<organism evidence="3 4">
    <name type="scientific">Streptomyces spiramenti</name>
    <dbReference type="NCBI Taxonomy" id="2720606"/>
    <lineage>
        <taxon>Bacteria</taxon>
        <taxon>Bacillati</taxon>
        <taxon>Actinomycetota</taxon>
        <taxon>Actinomycetes</taxon>
        <taxon>Kitasatosporales</taxon>
        <taxon>Streptomycetaceae</taxon>
        <taxon>Streptomyces</taxon>
    </lineage>
</organism>
<dbReference type="InterPro" id="IPR059026">
    <property type="entry name" value="LpqB_N"/>
</dbReference>
<dbReference type="InterPro" id="IPR018910">
    <property type="entry name" value="LpqB_C"/>
</dbReference>
<protein>
    <recommendedName>
        <fullName evidence="2">GerMN domain-containing protein</fullName>
    </recommendedName>
</protein>
<feature type="region of interest" description="Disordered" evidence="1">
    <location>
        <begin position="615"/>
        <end position="637"/>
    </location>
</feature>
<dbReference type="Proteomes" id="UP000746503">
    <property type="component" value="Unassembled WGS sequence"/>
</dbReference>
<dbReference type="Pfam" id="PF10646">
    <property type="entry name" value="Germane"/>
    <property type="match status" value="1"/>
</dbReference>
<feature type="region of interest" description="Disordered" evidence="1">
    <location>
        <begin position="1"/>
        <end position="34"/>
    </location>
</feature>
<sequence length="637" mass="66901">MAETRESGAPRGAGHPRPQAAPYGRRPIPGRRGAVRRAGRGVVLLAVGAMLASGCASMPGGGDVQRVDPAIRADGDSQVRVFGVSPQEGAQPEQIVRGFLEAVTSDEADFATAREYLTQEADAAWRPSAGTSVLSDGPGLPAEPGESSPDGSTVRFEVSGERLAVVDEQHVYRPDDGTHRAAFELSRVDEEWRIADLPDGLILGEQDFLRIYRSVSTYFYAAHSTAAVATPQANSTLVADPIYLRHRVDLVGEAVKALLAGPSEWLDPVVRSQFPDEVALVPGARPVVDEEGVLTVRLTGLPPAVQPAACSRMAAQLYYTVRDLGTSEVTEVRVSGGSGAICSLTAGEARDNAPGLLIGEQDRQYFIDDDSRVTVVQDEDDPRAVAGPLGRGEVALRSVAVARDGRRAAAVSADGSSLYIDALSGTDPLGPPVHTAPGGGPEDGISPPSWDGLGDLWFVDRDPSGPRVMRMTGGTGAATEIEVAGVGGGRTVEALRVASDGVRIALLVRDEEDRTTLQLGRIERWVDEEQLQMRVEGLRPVAPHLENVVAVAWAGGSRLVVVGRPAGGAEQMSYVNTDGSTVNATSVAGPSEITGVAASEQEEQPLLARSGDGIARQHQDGTWRIVSPEGASPAYPG</sequence>
<evidence type="ECO:0000259" key="2">
    <source>
        <dbReference type="SMART" id="SM00909"/>
    </source>
</evidence>
<dbReference type="EMBL" id="JAAVJB010000039">
    <property type="protein sequence ID" value="NJP66178.1"/>
    <property type="molecule type" value="Genomic_DNA"/>
</dbReference>
<accession>A0ABX1ALB5</accession>
<name>A0ABX1ALB5_9ACTN</name>
<proteinExistence type="predicted"/>
<gene>
    <name evidence="3" type="ORF">HCJ92_07715</name>
</gene>
<keyword evidence="4" id="KW-1185">Reference proteome</keyword>
<dbReference type="SMART" id="SM00909">
    <property type="entry name" value="Germane"/>
    <property type="match status" value="1"/>
</dbReference>
<dbReference type="Pfam" id="PF10647">
    <property type="entry name" value="Gmad1"/>
    <property type="match status" value="1"/>
</dbReference>
<feature type="region of interest" description="Disordered" evidence="1">
    <location>
        <begin position="127"/>
        <end position="153"/>
    </location>
</feature>